<gene>
    <name evidence="13" type="ORF">MATL_G00200810</name>
</gene>
<dbReference type="InterPro" id="IPR013783">
    <property type="entry name" value="Ig-like_fold"/>
</dbReference>
<feature type="chain" id="PRO_5038527110" description="CD109 antigen-like" evidence="9">
    <location>
        <begin position="20"/>
        <end position="1476"/>
    </location>
</feature>
<evidence type="ECO:0000256" key="4">
    <source>
        <dbReference type="ARBA" id="ARBA00022900"/>
    </source>
</evidence>
<dbReference type="SMART" id="SM01419">
    <property type="entry name" value="Thiol-ester_cl"/>
    <property type="match status" value="1"/>
</dbReference>
<dbReference type="FunFam" id="2.60.40.1930:FF:000001">
    <property type="entry name" value="CD109 isoform 3"/>
    <property type="match status" value="1"/>
</dbReference>
<dbReference type="InterPro" id="IPR002890">
    <property type="entry name" value="MG2"/>
</dbReference>
<evidence type="ECO:0000259" key="11">
    <source>
        <dbReference type="SMART" id="SM01360"/>
    </source>
</evidence>
<dbReference type="SUPFAM" id="SSF49410">
    <property type="entry name" value="Alpha-macroglobulin receptor domain"/>
    <property type="match status" value="1"/>
</dbReference>
<organism evidence="13 14">
    <name type="scientific">Megalops atlanticus</name>
    <name type="common">Tarpon</name>
    <name type="synonym">Clupea gigantea</name>
    <dbReference type="NCBI Taxonomy" id="7932"/>
    <lineage>
        <taxon>Eukaryota</taxon>
        <taxon>Metazoa</taxon>
        <taxon>Chordata</taxon>
        <taxon>Craniata</taxon>
        <taxon>Vertebrata</taxon>
        <taxon>Euteleostomi</taxon>
        <taxon>Actinopterygii</taxon>
        <taxon>Neopterygii</taxon>
        <taxon>Teleostei</taxon>
        <taxon>Elopiformes</taxon>
        <taxon>Megalopidae</taxon>
        <taxon>Megalops</taxon>
    </lineage>
</organism>
<evidence type="ECO:0000256" key="5">
    <source>
        <dbReference type="ARBA" id="ARBA00022966"/>
    </source>
</evidence>
<dbReference type="GO" id="GO:0005615">
    <property type="term" value="C:extracellular space"/>
    <property type="evidence" value="ECO:0007669"/>
    <property type="project" value="InterPro"/>
</dbReference>
<dbReference type="Pfam" id="PF00207">
    <property type="entry name" value="A2M"/>
    <property type="match status" value="1"/>
</dbReference>
<dbReference type="InterPro" id="IPR041555">
    <property type="entry name" value="MG3"/>
</dbReference>
<keyword evidence="4" id="KW-0722">Serine protease inhibitor</keyword>
<feature type="signal peptide" evidence="9">
    <location>
        <begin position="1"/>
        <end position="19"/>
    </location>
</feature>
<feature type="compositionally biased region" description="Basic and acidic residues" evidence="8">
    <location>
        <begin position="411"/>
        <end position="420"/>
    </location>
</feature>
<accession>A0A9D3T422</accession>
<dbReference type="FunFam" id="1.50.10.20:FF:000001">
    <property type="entry name" value="CD109 isoform 1"/>
    <property type="match status" value="1"/>
</dbReference>
<dbReference type="SMART" id="SM01361">
    <property type="entry name" value="A2M_recep"/>
    <property type="match status" value="1"/>
</dbReference>
<dbReference type="Gene3D" id="2.60.120.1540">
    <property type="match status" value="1"/>
</dbReference>
<feature type="domain" description="Alpha-macroglobulin receptor-binding" evidence="12">
    <location>
        <begin position="1337"/>
        <end position="1421"/>
    </location>
</feature>
<sequence>MAWVQFLSIWGILVTSSRAQTTSSPRESPSYLISAPRVLRPKIPTTLSVTVLTRSAVKVTAEIVNGNTSVVRAEGAFQGDSTALLILPPIPDSAVSYWNPYKLVVNGYAGDSVVFTNKTFLRFNPKSFSTFIQTDKDIYSPGQMVKIRAVSIYPDGRPYKRKVNISIKDPKGNTIQQWLALDSFLGVVSREFQLSENPPLGIWSIEASVDEVLTEEEFTVDYHVLPKFEVQIKAPAVIHYEDDLIGMVNAQYMYGKPVRGTLTMTVEFEFFGMHMSINKTMEINGTAHFIFSDSDFYDSHGYVKRSVDSMYNANEITVYLTACVTETLTGLKYNTTTEVTVVENRYRLTFHEYPSVLKPSLNFSAQVKVCSYTGEPLTPQDLQQKVTLTVTQHKYSPWSWRPALWEEIQPRMDNSSHPEPDPTDSTQTQPYPLPALADMPTAHAVTLPVPADGVVPFEFQLSDDVATLTIQAEFRDSHETLELYSSYSSPRKSYIQIRRDSSPSQVGVPLQLTVQSNFPLTEFQYVVMSRGQVVAAGRKSSASFSLTPEESWAPLACVVVYIVFPDGEIANDAIRIPIVQVLKNSVSLSWSQPTAKPAEEVALMVSVQEPGSLVGILVVDKATQGSENDNDITEEEVLEELSEFNMDKVNIPQGQMVKGDPYSIFTSCNLMVLTDANLFEMQDLTEPEFREGIHLVQQFEETSAPPRVRREFPQTWLWLDTNVSDSTTTSLPLTVPDSITSWIATAFVMSESLGLGLVSAPAKLTVLQDFFLSLNLPAYIVRGEQLVLEVNLFNYLQQDLEVMVIVAQSESFEFVSPDNEGISMASVQRVVVRSQDSSSVLFPIRPRILGEMPISVKALSTISSDAVVQKVLVKPEGIEQSFTKSLFLELPPAEHRLSREILFTFPPDVVPGSERVEVAVVGDILGPSITGLDSLIQMPYGCGEQIMIHFAPNIYVLQYLTRTEQVKPEIRSKAVSFMMEGYQRELSYQRDDGSFSAFGDSDPSGSTWLSAFVLRCFLQARPFIDIDPGVLIRTAAWLVGQQGPDGAFTEPGRVIHTELQGGLDGPVALTAYALMALLEDQTYMNMYSSKVSSALLFVEGKLQSGISSNYSLCLVTYALSLANRSSADTALRELMRRADVHDGVPSWRSSNTRLTDSWQPRSADIEMAAYVLLSMFKQAKVEDGLPLMKWLSQQRNHLGGYGSTQDTIIALQALSWYAAFSGSGAIDLSVDVVILPSSTVASFQIDSTNYLLRQSQEIEAQRNIQIEVSAEGRGFALFQLNVFYNLESGERSRRRRDTVGQDAFDLTVKAMDDEGDMDHLTIVICTRLLESQGISQTGMALMEVGTLSGFSLAEGGVPTGDLIRRVETPPGKVILYLDSVTTSQVCIRIPTVRDFKVAHVQDAVVLIYDYYEPRRRAVRTYNSEVMRHMSTCSFCGDDCSQCGGSYVRTSNSPSVAQSLHHAVSVLVVALFLTFIF</sequence>
<name>A0A9D3T422_MEGAT</name>
<dbReference type="InterPro" id="IPR019742">
    <property type="entry name" value="MacrogloblnA2_CS"/>
</dbReference>
<comment type="caution">
    <text evidence="13">The sequence shown here is derived from an EMBL/GenBank/DDBJ whole genome shotgun (WGS) entry which is preliminary data.</text>
</comment>
<keyword evidence="2" id="KW-0646">Protease inhibitor</keyword>
<dbReference type="Gene3D" id="2.20.130.20">
    <property type="match status" value="1"/>
</dbReference>
<dbReference type="InterPro" id="IPR050473">
    <property type="entry name" value="A2M/Complement_sys"/>
</dbReference>
<dbReference type="InterPro" id="IPR011626">
    <property type="entry name" value="Alpha-macroglobulin_TED"/>
</dbReference>
<feature type="compositionally biased region" description="Polar residues" evidence="8">
    <location>
        <begin position="421"/>
        <end position="430"/>
    </location>
</feature>
<dbReference type="PANTHER" id="PTHR11412">
    <property type="entry name" value="MACROGLOBULIN / COMPLEMENT"/>
    <property type="match status" value="1"/>
</dbReference>
<keyword evidence="7" id="KW-0325">Glycoprotein</keyword>
<dbReference type="Proteomes" id="UP001046870">
    <property type="component" value="Chromosome 18"/>
</dbReference>
<dbReference type="CDD" id="cd02897">
    <property type="entry name" value="A2M_2"/>
    <property type="match status" value="1"/>
</dbReference>
<evidence type="ECO:0000256" key="2">
    <source>
        <dbReference type="ARBA" id="ARBA00022690"/>
    </source>
</evidence>
<evidence type="ECO:0000256" key="8">
    <source>
        <dbReference type="SAM" id="MobiDB-lite"/>
    </source>
</evidence>
<dbReference type="Pfam" id="PF07677">
    <property type="entry name" value="A2M_recep"/>
    <property type="match status" value="1"/>
</dbReference>
<dbReference type="Pfam" id="PF07703">
    <property type="entry name" value="A2M_BRD"/>
    <property type="match status" value="1"/>
</dbReference>
<dbReference type="InterPro" id="IPR008930">
    <property type="entry name" value="Terpenoid_cyclase/PrenylTrfase"/>
</dbReference>
<evidence type="ECO:0000256" key="7">
    <source>
        <dbReference type="ARBA" id="ARBA00023180"/>
    </source>
</evidence>
<evidence type="ECO:0000256" key="1">
    <source>
        <dbReference type="ARBA" id="ARBA00010952"/>
    </source>
</evidence>
<dbReference type="InterPro" id="IPR036595">
    <property type="entry name" value="A-macroglobulin_rcpt-bd_sf"/>
</dbReference>
<feature type="region of interest" description="Disordered" evidence="8">
    <location>
        <begin position="411"/>
        <end position="431"/>
    </location>
</feature>
<evidence type="ECO:0000259" key="10">
    <source>
        <dbReference type="SMART" id="SM01359"/>
    </source>
</evidence>
<dbReference type="PROSITE" id="PS00477">
    <property type="entry name" value="ALPHA_2_MACROGLOBULIN"/>
    <property type="match status" value="1"/>
</dbReference>
<keyword evidence="5" id="KW-0882">Thioester bond</keyword>
<evidence type="ECO:0000256" key="6">
    <source>
        <dbReference type="ARBA" id="ARBA00023157"/>
    </source>
</evidence>
<dbReference type="Pfam" id="PF17791">
    <property type="entry name" value="MG3"/>
    <property type="match status" value="1"/>
</dbReference>
<keyword evidence="6" id="KW-1015">Disulfide bond</keyword>
<dbReference type="InterPro" id="IPR041813">
    <property type="entry name" value="A2M_TED"/>
</dbReference>
<reference evidence="13" key="1">
    <citation type="submission" date="2021-01" db="EMBL/GenBank/DDBJ databases">
        <authorList>
            <person name="Zahm M."/>
            <person name="Roques C."/>
            <person name="Cabau C."/>
            <person name="Klopp C."/>
            <person name="Donnadieu C."/>
            <person name="Jouanno E."/>
            <person name="Lampietro C."/>
            <person name="Louis A."/>
            <person name="Herpin A."/>
            <person name="Echchiki A."/>
            <person name="Berthelot C."/>
            <person name="Parey E."/>
            <person name="Roest-Crollius H."/>
            <person name="Braasch I."/>
            <person name="Postlethwait J."/>
            <person name="Bobe J."/>
            <person name="Montfort J."/>
            <person name="Bouchez O."/>
            <person name="Begum T."/>
            <person name="Mejri S."/>
            <person name="Adams A."/>
            <person name="Chen W.-J."/>
            <person name="Guiguen Y."/>
        </authorList>
    </citation>
    <scope>NUCLEOTIDE SEQUENCE</scope>
    <source>
        <strain evidence="13">YG-15Mar2019-1</strain>
        <tissue evidence="13">Brain</tissue>
    </source>
</reference>
<dbReference type="Pfam" id="PF07678">
    <property type="entry name" value="TED_complement"/>
    <property type="match status" value="1"/>
</dbReference>
<dbReference type="Gene3D" id="2.60.40.1940">
    <property type="match status" value="1"/>
</dbReference>
<dbReference type="GO" id="GO:0004867">
    <property type="term" value="F:serine-type endopeptidase inhibitor activity"/>
    <property type="evidence" value="ECO:0007669"/>
    <property type="project" value="UniProtKB-KW"/>
</dbReference>
<dbReference type="Gene3D" id="1.50.10.20">
    <property type="match status" value="1"/>
</dbReference>
<dbReference type="InterPro" id="IPR047565">
    <property type="entry name" value="Alpha-macroglob_thiol-ester_cl"/>
</dbReference>
<dbReference type="Gene3D" id="2.60.40.690">
    <property type="entry name" value="Alpha-macroglobulin, receptor-binding domain"/>
    <property type="match status" value="1"/>
</dbReference>
<dbReference type="SMART" id="SM01360">
    <property type="entry name" value="A2M"/>
    <property type="match status" value="1"/>
</dbReference>
<evidence type="ECO:0000313" key="14">
    <source>
        <dbReference type="Proteomes" id="UP001046870"/>
    </source>
</evidence>
<evidence type="ECO:0000259" key="12">
    <source>
        <dbReference type="SMART" id="SM01361"/>
    </source>
</evidence>
<keyword evidence="3 9" id="KW-0732">Signal</keyword>
<evidence type="ECO:0008006" key="15">
    <source>
        <dbReference type="Google" id="ProtNLM"/>
    </source>
</evidence>
<dbReference type="Gene3D" id="6.20.50.160">
    <property type="match status" value="1"/>
</dbReference>
<evidence type="ECO:0000256" key="3">
    <source>
        <dbReference type="ARBA" id="ARBA00022729"/>
    </source>
</evidence>
<evidence type="ECO:0000256" key="9">
    <source>
        <dbReference type="SAM" id="SignalP"/>
    </source>
</evidence>
<feature type="domain" description="Alpha-2-macroglobulin bait region" evidence="10">
    <location>
        <begin position="495"/>
        <end position="626"/>
    </location>
</feature>
<evidence type="ECO:0000313" key="13">
    <source>
        <dbReference type="EMBL" id="KAG7460634.1"/>
    </source>
</evidence>
<proteinExistence type="inferred from homology"/>
<dbReference type="Gene3D" id="2.60.40.10">
    <property type="entry name" value="Immunoglobulins"/>
    <property type="match status" value="2"/>
</dbReference>
<dbReference type="EMBL" id="JAFDVH010000018">
    <property type="protein sequence ID" value="KAG7460634.1"/>
    <property type="molecule type" value="Genomic_DNA"/>
</dbReference>
<comment type="similarity">
    <text evidence="1">Belongs to the protease inhibitor I39 (alpha-2-macroglobulin) family.</text>
</comment>
<dbReference type="OrthoDB" id="9998011at2759"/>
<dbReference type="PANTHER" id="PTHR11412:SF136">
    <property type="entry name" value="CD109 ANTIGEN"/>
    <property type="match status" value="1"/>
</dbReference>
<dbReference type="Gene3D" id="2.60.40.1930">
    <property type="match status" value="3"/>
</dbReference>
<dbReference type="InterPro" id="IPR009048">
    <property type="entry name" value="A-macroglobulin_rcpt-bd"/>
</dbReference>
<dbReference type="InterPro" id="IPR011625">
    <property type="entry name" value="A2M_N_BRD"/>
</dbReference>
<dbReference type="InterPro" id="IPR001599">
    <property type="entry name" value="Macroglobln_a2"/>
</dbReference>
<feature type="domain" description="Alpha-2-macroglobulin" evidence="11">
    <location>
        <begin position="715"/>
        <end position="806"/>
    </location>
</feature>
<protein>
    <recommendedName>
        <fullName evidence="15">CD109 antigen-like</fullName>
    </recommendedName>
</protein>
<keyword evidence="14" id="KW-1185">Reference proteome</keyword>
<dbReference type="SMART" id="SM01359">
    <property type="entry name" value="A2M_N_2"/>
    <property type="match status" value="1"/>
</dbReference>
<dbReference type="SUPFAM" id="SSF48239">
    <property type="entry name" value="Terpenoid cyclases/Protein prenyltransferases"/>
    <property type="match status" value="1"/>
</dbReference>
<dbReference type="Pfam" id="PF01835">
    <property type="entry name" value="MG2"/>
    <property type="match status" value="1"/>
</dbReference>